<keyword evidence="3 4" id="KW-0460">Magnesium</keyword>
<comment type="cofactor">
    <cofactor evidence="1 4">
        <name>Mg(2+)</name>
        <dbReference type="ChEBI" id="CHEBI:18420"/>
    </cofactor>
</comment>
<dbReference type="SUPFAM" id="SSF48576">
    <property type="entry name" value="Terpenoid synthases"/>
    <property type="match status" value="1"/>
</dbReference>
<evidence type="ECO:0000256" key="4">
    <source>
        <dbReference type="RuleBase" id="RU366034"/>
    </source>
</evidence>
<keyword evidence="4" id="KW-0456">Lyase</keyword>
<organism evidence="5 6">
    <name type="scientific">Aspergillus granulosus</name>
    <dbReference type="NCBI Taxonomy" id="176169"/>
    <lineage>
        <taxon>Eukaryota</taxon>
        <taxon>Fungi</taxon>
        <taxon>Dikarya</taxon>
        <taxon>Ascomycota</taxon>
        <taxon>Pezizomycotina</taxon>
        <taxon>Eurotiomycetes</taxon>
        <taxon>Eurotiomycetidae</taxon>
        <taxon>Eurotiales</taxon>
        <taxon>Aspergillaceae</taxon>
        <taxon>Aspergillus</taxon>
        <taxon>Aspergillus subgen. Nidulantes</taxon>
    </lineage>
</organism>
<dbReference type="EC" id="4.2.3.-" evidence="4"/>
<keyword evidence="4" id="KW-0479">Metal-binding</keyword>
<dbReference type="Proteomes" id="UP001610334">
    <property type="component" value="Unassembled WGS sequence"/>
</dbReference>
<comment type="caution">
    <text evidence="5">The sequence shown here is derived from an EMBL/GenBank/DDBJ whole genome shotgun (WGS) entry which is preliminary data.</text>
</comment>
<dbReference type="Pfam" id="PF19086">
    <property type="entry name" value="Terpene_syn_C_2"/>
    <property type="match status" value="1"/>
</dbReference>
<reference evidence="5 6" key="1">
    <citation type="submission" date="2024-07" db="EMBL/GenBank/DDBJ databases">
        <title>Section-level genome sequencing and comparative genomics of Aspergillus sections Usti and Cavernicolus.</title>
        <authorList>
            <consortium name="Lawrence Berkeley National Laboratory"/>
            <person name="Nybo J.L."/>
            <person name="Vesth T.C."/>
            <person name="Theobald S."/>
            <person name="Frisvad J.C."/>
            <person name="Larsen T.O."/>
            <person name="Kjaerboelling I."/>
            <person name="Rothschild-Mancinelli K."/>
            <person name="Lyhne E.K."/>
            <person name="Kogle M.E."/>
            <person name="Barry K."/>
            <person name="Clum A."/>
            <person name="Na H."/>
            <person name="Ledsgaard L."/>
            <person name="Lin J."/>
            <person name="Lipzen A."/>
            <person name="Kuo A."/>
            <person name="Riley R."/>
            <person name="Mondo S."/>
            <person name="Labutti K."/>
            <person name="Haridas S."/>
            <person name="Pangalinan J."/>
            <person name="Salamov A.A."/>
            <person name="Simmons B.A."/>
            <person name="Magnuson J.K."/>
            <person name="Chen J."/>
            <person name="Drula E."/>
            <person name="Henrissat B."/>
            <person name="Wiebenga A."/>
            <person name="Lubbers R.J."/>
            <person name="Gomes A.C."/>
            <person name="Makela M.R."/>
            <person name="Stajich J."/>
            <person name="Grigoriev I.V."/>
            <person name="Mortensen U.H."/>
            <person name="De Vries R.P."/>
            <person name="Baker S.E."/>
            <person name="Andersen M.R."/>
        </authorList>
    </citation>
    <scope>NUCLEOTIDE SEQUENCE [LARGE SCALE GENOMIC DNA]</scope>
    <source>
        <strain evidence="5 6">CBS 588.65</strain>
    </source>
</reference>
<dbReference type="SFLD" id="SFLDS00005">
    <property type="entry name" value="Isoprenoid_Synthase_Type_I"/>
    <property type="match status" value="1"/>
</dbReference>
<comment type="similarity">
    <text evidence="2 4">Belongs to the terpene synthase family.</text>
</comment>
<dbReference type="EMBL" id="JBFXLT010000109">
    <property type="protein sequence ID" value="KAL2808542.1"/>
    <property type="molecule type" value="Genomic_DNA"/>
</dbReference>
<evidence type="ECO:0000313" key="6">
    <source>
        <dbReference type="Proteomes" id="UP001610334"/>
    </source>
</evidence>
<accession>A0ABR4H0Z1</accession>
<keyword evidence="6" id="KW-1185">Reference proteome</keyword>
<evidence type="ECO:0000256" key="2">
    <source>
        <dbReference type="ARBA" id="ARBA00006333"/>
    </source>
</evidence>
<evidence type="ECO:0000256" key="1">
    <source>
        <dbReference type="ARBA" id="ARBA00001946"/>
    </source>
</evidence>
<gene>
    <name evidence="5" type="ORF">BJX63DRAFT_408900</name>
</gene>
<name>A0ABR4H0Z1_9EURO</name>
<proteinExistence type="inferred from homology"/>
<dbReference type="PANTHER" id="PTHR35201:SF4">
    <property type="entry name" value="BETA-PINACENE SYNTHASE-RELATED"/>
    <property type="match status" value="1"/>
</dbReference>
<evidence type="ECO:0000313" key="5">
    <source>
        <dbReference type="EMBL" id="KAL2808542.1"/>
    </source>
</evidence>
<evidence type="ECO:0000256" key="3">
    <source>
        <dbReference type="ARBA" id="ARBA00022842"/>
    </source>
</evidence>
<dbReference type="InterPro" id="IPR034686">
    <property type="entry name" value="Terpene_cyclase-like_2"/>
</dbReference>
<protein>
    <recommendedName>
        <fullName evidence="4">Terpene synthase</fullName>
        <ecNumber evidence="4">4.2.3.-</ecNumber>
    </recommendedName>
</protein>
<dbReference type="InterPro" id="IPR008949">
    <property type="entry name" value="Isoprenoid_synthase_dom_sf"/>
</dbReference>
<dbReference type="PANTHER" id="PTHR35201">
    <property type="entry name" value="TERPENE SYNTHASE"/>
    <property type="match status" value="1"/>
</dbReference>
<dbReference type="SFLD" id="SFLDG01020">
    <property type="entry name" value="Terpene_Cyclase_Like_2"/>
    <property type="match status" value="1"/>
</dbReference>
<dbReference type="Gene3D" id="1.10.600.10">
    <property type="entry name" value="Farnesyl Diphosphate Synthase"/>
    <property type="match status" value="1"/>
</dbReference>
<sequence>MRHQTTQPTKSLEEFRASIRGQRATLPNFYAIFPDWKPDLHPEYERARDEVLNPWIERWVPDPHTARKFQAAEFGVFAAVMCARASFKKLCTVSKAFAWYFVWDDLFDCGILAGDPQAAKAYREQSMQYFRAVLCGKGPVPDLSDCSEELYNALHCWDEVAAHLRDECSKETLELLLEKKLLYVSSVDAVDISFQGNQIPSLAQYWRRRDRTAGVHPVTATIPFIYDLQISRQCLKDNRMQLLWRHTSYLVHMINDMFSLRKEIADNQIENLVPVLMLNEGVDCNQAVRLSYQLVQEAARGFLEVEASLQDIASHIDPSISNAFIQGCKNVVMGLTHWSYSGQRYFKPSELNSNNEIEFAL</sequence>